<dbReference type="Proteomes" id="UP000238304">
    <property type="component" value="Chromosome"/>
</dbReference>
<comment type="subcellular location">
    <subcellularLocation>
        <location evidence="1">Cell membrane</location>
        <topology evidence="1">Multi-pass membrane protein</topology>
    </subcellularLocation>
</comment>
<feature type="domain" description="Threonine/serine exporter-like N-terminal" evidence="8">
    <location>
        <begin position="12"/>
        <end position="250"/>
    </location>
</feature>
<evidence type="ECO:0000256" key="5">
    <source>
        <dbReference type="ARBA" id="ARBA00023136"/>
    </source>
</evidence>
<keyword evidence="4 7" id="KW-1133">Transmembrane helix</keyword>
<keyword evidence="2" id="KW-1003">Cell membrane</keyword>
<name>A0ABM6TAN6_9BACE</name>
<dbReference type="EMBL" id="CP027231">
    <property type="protein sequence ID" value="AVM53381.1"/>
    <property type="molecule type" value="Genomic_DNA"/>
</dbReference>
<keyword evidence="3 7" id="KW-0812">Transmembrane</keyword>
<evidence type="ECO:0000256" key="6">
    <source>
        <dbReference type="ARBA" id="ARBA00034125"/>
    </source>
</evidence>
<evidence type="ECO:0000313" key="9">
    <source>
        <dbReference type="EMBL" id="AVM53381.1"/>
    </source>
</evidence>
<evidence type="ECO:0000256" key="2">
    <source>
        <dbReference type="ARBA" id="ARBA00022475"/>
    </source>
</evidence>
<evidence type="ECO:0000313" key="10">
    <source>
        <dbReference type="Proteomes" id="UP000238304"/>
    </source>
</evidence>
<dbReference type="InterPro" id="IPR010619">
    <property type="entry name" value="ThrE-like_N"/>
</dbReference>
<evidence type="ECO:0000256" key="7">
    <source>
        <dbReference type="SAM" id="Phobius"/>
    </source>
</evidence>
<keyword evidence="10" id="KW-1185">Reference proteome</keyword>
<keyword evidence="5 7" id="KW-0472">Membrane</keyword>
<gene>
    <name evidence="9" type="ORF">C4H11_10970</name>
</gene>
<feature type="transmembrane region" description="Helical" evidence="7">
    <location>
        <begin position="230"/>
        <end position="251"/>
    </location>
</feature>
<organism evidence="9 10">
    <name type="scientific">Bacteroides zoogleoformans</name>
    <dbReference type="NCBI Taxonomy" id="28119"/>
    <lineage>
        <taxon>Bacteria</taxon>
        <taxon>Pseudomonadati</taxon>
        <taxon>Bacteroidota</taxon>
        <taxon>Bacteroidia</taxon>
        <taxon>Bacteroidales</taxon>
        <taxon>Bacteroidaceae</taxon>
        <taxon>Bacteroides</taxon>
    </lineage>
</organism>
<sequence>MSEFENNVSTFLSNYATTLLECGATTARIEKNVLRMAEAYGCQSKVNIYPLHVEVVLKNDINGDSVVRSKTIRDIRINYNTISELSRLSWICFDQQMSLTDAVNRYEHITATARIPFTIVTLLTAVANASFCRLFCGDAISMFIVFIATACGFYIKRELCRKWQIDLRLSIIVAGCISAIMSCSGYVFSLGHTPDVALATSVLYLIPGIPYLNSVSDLINGHYICAMSRLIYSCVITVCLAVGLYIGLMMMSTRIM</sequence>
<accession>A0ABM6TAN6</accession>
<dbReference type="InterPro" id="IPR050539">
    <property type="entry name" value="ThrE_Dicarb/AminoAcid_Exp"/>
</dbReference>
<dbReference type="RefSeq" id="WP_106041988.1">
    <property type="nucleotide sequence ID" value="NZ_CP027231.1"/>
</dbReference>
<dbReference type="PANTHER" id="PTHR34390">
    <property type="entry name" value="UPF0442 PROTEIN YJJB-RELATED"/>
    <property type="match status" value="1"/>
</dbReference>
<dbReference type="PANTHER" id="PTHR34390:SF2">
    <property type="entry name" value="SUCCINATE TRANSPORTER SUBUNIT YJJP-RELATED"/>
    <property type="match status" value="1"/>
</dbReference>
<feature type="transmembrane region" description="Helical" evidence="7">
    <location>
        <begin position="167"/>
        <end position="188"/>
    </location>
</feature>
<evidence type="ECO:0000256" key="1">
    <source>
        <dbReference type="ARBA" id="ARBA00004651"/>
    </source>
</evidence>
<evidence type="ECO:0000256" key="3">
    <source>
        <dbReference type="ARBA" id="ARBA00022692"/>
    </source>
</evidence>
<proteinExistence type="inferred from homology"/>
<dbReference type="Pfam" id="PF06738">
    <property type="entry name" value="ThrE"/>
    <property type="match status" value="1"/>
</dbReference>
<comment type="similarity">
    <text evidence="6">Belongs to the ThrE exporter (TC 2.A.79) family.</text>
</comment>
<reference evidence="9 10" key="1">
    <citation type="submission" date="2018-02" db="EMBL/GenBank/DDBJ databases">
        <authorList>
            <person name="Holder M.E."/>
            <person name="Ajami N.J."/>
            <person name="Petrosino J.F."/>
        </authorList>
    </citation>
    <scope>NUCLEOTIDE SEQUENCE [LARGE SCALE GENOMIC DNA]</scope>
    <source>
        <strain evidence="9 10">ATCC 33285</strain>
    </source>
</reference>
<feature type="transmembrane region" description="Helical" evidence="7">
    <location>
        <begin position="139"/>
        <end position="155"/>
    </location>
</feature>
<protein>
    <submittedName>
        <fullName evidence="9">Threonine/serine exporter</fullName>
    </submittedName>
</protein>
<evidence type="ECO:0000259" key="8">
    <source>
        <dbReference type="Pfam" id="PF06738"/>
    </source>
</evidence>
<evidence type="ECO:0000256" key="4">
    <source>
        <dbReference type="ARBA" id="ARBA00022989"/>
    </source>
</evidence>